<reference evidence="8" key="2">
    <citation type="journal article" date="2021" name="PeerJ">
        <title>Extensive microbial diversity within the chicken gut microbiome revealed by metagenomics and culture.</title>
        <authorList>
            <person name="Gilroy R."/>
            <person name="Ravi A."/>
            <person name="Getino M."/>
            <person name="Pursley I."/>
            <person name="Horton D.L."/>
            <person name="Alikhan N.F."/>
            <person name="Baker D."/>
            <person name="Gharbi K."/>
            <person name="Hall N."/>
            <person name="Watson M."/>
            <person name="Adriaenssens E.M."/>
            <person name="Foster-Nyarko E."/>
            <person name="Jarju S."/>
            <person name="Secka A."/>
            <person name="Antonio M."/>
            <person name="Oren A."/>
            <person name="Chaudhuri R.R."/>
            <person name="La Ragione R."/>
            <person name="Hildebrand F."/>
            <person name="Pallen M.J."/>
        </authorList>
    </citation>
    <scope>NUCLEOTIDE SEQUENCE</scope>
    <source>
        <strain evidence="8">21143</strain>
    </source>
</reference>
<dbReference type="AlphaFoldDB" id="A0A9D1KCD2"/>
<evidence type="ECO:0000256" key="1">
    <source>
        <dbReference type="ARBA" id="ARBA00004651"/>
    </source>
</evidence>
<feature type="transmembrane region" description="Helical" evidence="6">
    <location>
        <begin position="372"/>
        <end position="391"/>
    </location>
</feature>
<comment type="caution">
    <text evidence="8">The sequence shown here is derived from an EMBL/GenBank/DDBJ whole genome shotgun (WGS) entry which is preliminary data.</text>
</comment>
<protein>
    <submittedName>
        <fullName evidence="8">ABC transporter permease</fullName>
    </submittedName>
</protein>
<dbReference type="GO" id="GO:0005886">
    <property type="term" value="C:plasma membrane"/>
    <property type="evidence" value="ECO:0007669"/>
    <property type="project" value="UniProtKB-SubCell"/>
</dbReference>
<proteinExistence type="predicted"/>
<name>A0A9D1KCD2_9BACT</name>
<dbReference type="PANTHER" id="PTHR30294:SF46">
    <property type="entry name" value="ABC TRANSPORTER PERMEASE"/>
    <property type="match status" value="1"/>
</dbReference>
<gene>
    <name evidence="8" type="ORF">IAD06_04595</name>
</gene>
<keyword evidence="2" id="KW-1003">Cell membrane</keyword>
<evidence type="ECO:0000256" key="6">
    <source>
        <dbReference type="SAM" id="Phobius"/>
    </source>
</evidence>
<organism evidence="8 9">
    <name type="scientific">Candidatus Caccoplasma intestinavium</name>
    <dbReference type="NCBI Taxonomy" id="2840716"/>
    <lineage>
        <taxon>Bacteria</taxon>
        <taxon>Pseudomonadati</taxon>
        <taxon>Bacteroidota</taxon>
        <taxon>Bacteroidia</taxon>
        <taxon>Bacteroidales</taxon>
        <taxon>Bacteroidaceae</taxon>
        <taxon>Bacteroidaceae incertae sedis</taxon>
        <taxon>Candidatus Caccoplasma</taxon>
    </lineage>
</organism>
<dbReference type="PANTHER" id="PTHR30294">
    <property type="entry name" value="MEMBRANE COMPONENT OF ABC TRANSPORTER YHHJ-RELATED"/>
    <property type="match status" value="1"/>
</dbReference>
<dbReference type="Pfam" id="PF12698">
    <property type="entry name" value="ABC2_membrane_3"/>
    <property type="match status" value="1"/>
</dbReference>
<dbReference type="EMBL" id="DVKT01000034">
    <property type="protein sequence ID" value="HIT39298.1"/>
    <property type="molecule type" value="Genomic_DNA"/>
</dbReference>
<evidence type="ECO:0000256" key="3">
    <source>
        <dbReference type="ARBA" id="ARBA00022692"/>
    </source>
</evidence>
<keyword evidence="4 6" id="KW-1133">Transmembrane helix</keyword>
<feature type="transmembrane region" description="Helical" evidence="6">
    <location>
        <begin position="310"/>
        <end position="331"/>
    </location>
</feature>
<feature type="transmembrane region" description="Helical" evidence="6">
    <location>
        <begin position="282"/>
        <end position="303"/>
    </location>
</feature>
<evidence type="ECO:0000256" key="5">
    <source>
        <dbReference type="ARBA" id="ARBA00023136"/>
    </source>
</evidence>
<feature type="domain" description="ABC-2 type transporter transmembrane" evidence="7">
    <location>
        <begin position="34"/>
        <end position="386"/>
    </location>
</feature>
<feature type="transmembrane region" description="Helical" evidence="6">
    <location>
        <begin position="241"/>
        <end position="262"/>
    </location>
</feature>
<evidence type="ECO:0000313" key="9">
    <source>
        <dbReference type="Proteomes" id="UP000886722"/>
    </source>
</evidence>
<keyword evidence="5 6" id="KW-0472">Membrane</keyword>
<dbReference type="GO" id="GO:0140359">
    <property type="term" value="F:ABC-type transporter activity"/>
    <property type="evidence" value="ECO:0007669"/>
    <property type="project" value="InterPro"/>
</dbReference>
<dbReference type="InterPro" id="IPR013525">
    <property type="entry name" value="ABC2_TM"/>
</dbReference>
<dbReference type="InterPro" id="IPR051449">
    <property type="entry name" value="ABC-2_transporter_component"/>
</dbReference>
<dbReference type="Gene3D" id="3.40.1710.10">
    <property type="entry name" value="abc type-2 transporter like domain"/>
    <property type="match status" value="1"/>
</dbReference>
<sequence>MENRFFKSIKTGLADICYIWRKEYVAVFRDVGAMLFFFALPFAYPLLYAFIYNTEVVYDVPLAVVDNSRTQLSREMCRRIDASPNTEILSYCANLDEAKELMYKRDCFGILEIPGDFDKKLARGEQSPVIFYSDMSLLLNYKNFLITLTDVSLDMGKELQSRTLTGATPAQIDMVTDPIPSFSFVLYNPSGGFASFIIPALLVVILQQSIILGIGILAGGLYEHRKLRHYYQNREKIRNNVLHLVLGKAICYYSLFIVTTMYMLHIIPWLFDYPQLGNQWEIYSFMAPFLLSSIFFGITLSVFIRERESVFLIIVFTSMIFLFASGITWPYDRMPVIWQILGGLIPSTWGVEGFIRMNTEGATISDVRGPFLNLWILTGIYFVTACIVYNYQIWKDKRRNLPQEI</sequence>
<accession>A0A9D1KCD2</accession>
<comment type="subcellular location">
    <subcellularLocation>
        <location evidence="1">Cell membrane</location>
        <topology evidence="1">Multi-pass membrane protein</topology>
    </subcellularLocation>
</comment>
<evidence type="ECO:0000313" key="8">
    <source>
        <dbReference type="EMBL" id="HIT39298.1"/>
    </source>
</evidence>
<evidence type="ECO:0000256" key="4">
    <source>
        <dbReference type="ARBA" id="ARBA00022989"/>
    </source>
</evidence>
<feature type="transmembrane region" description="Helical" evidence="6">
    <location>
        <begin position="196"/>
        <end position="221"/>
    </location>
</feature>
<reference evidence="8" key="1">
    <citation type="submission" date="2020-10" db="EMBL/GenBank/DDBJ databases">
        <authorList>
            <person name="Gilroy R."/>
        </authorList>
    </citation>
    <scope>NUCLEOTIDE SEQUENCE</scope>
    <source>
        <strain evidence="8">21143</strain>
    </source>
</reference>
<keyword evidence="3 6" id="KW-0812">Transmembrane</keyword>
<dbReference type="Proteomes" id="UP000886722">
    <property type="component" value="Unassembled WGS sequence"/>
</dbReference>
<evidence type="ECO:0000256" key="2">
    <source>
        <dbReference type="ARBA" id="ARBA00022475"/>
    </source>
</evidence>
<evidence type="ECO:0000259" key="7">
    <source>
        <dbReference type="Pfam" id="PF12698"/>
    </source>
</evidence>
<feature type="transmembrane region" description="Helical" evidence="6">
    <location>
        <begin position="31"/>
        <end position="51"/>
    </location>
</feature>